<accession>A0A6J5TAK1</accession>
<name>A0A6J5TAK1_9CAUD</name>
<feature type="transmembrane region" description="Helical" evidence="1">
    <location>
        <begin position="12"/>
        <end position="31"/>
    </location>
</feature>
<keyword evidence="1" id="KW-0812">Transmembrane</keyword>
<sequence>MLEFIDTEVFRQCFYGTVFAFYGIVLIWMMFCTWTDNYEVL</sequence>
<organism evidence="2">
    <name type="scientific">uncultured Caudovirales phage</name>
    <dbReference type="NCBI Taxonomy" id="2100421"/>
    <lineage>
        <taxon>Viruses</taxon>
        <taxon>Duplodnaviria</taxon>
        <taxon>Heunggongvirae</taxon>
        <taxon>Uroviricota</taxon>
        <taxon>Caudoviricetes</taxon>
        <taxon>Peduoviridae</taxon>
        <taxon>Maltschvirus</taxon>
        <taxon>Maltschvirus maltsch</taxon>
    </lineage>
</organism>
<protein>
    <submittedName>
        <fullName evidence="2">Uncharacterized protein</fullName>
    </submittedName>
</protein>
<evidence type="ECO:0000313" key="2">
    <source>
        <dbReference type="EMBL" id="CAB4241823.1"/>
    </source>
</evidence>
<reference evidence="2" key="1">
    <citation type="submission" date="2020-05" db="EMBL/GenBank/DDBJ databases">
        <authorList>
            <person name="Chiriac C."/>
            <person name="Salcher M."/>
            <person name="Ghai R."/>
            <person name="Kavagutti S V."/>
        </authorList>
    </citation>
    <scope>NUCLEOTIDE SEQUENCE</scope>
</reference>
<dbReference type="EMBL" id="LR797824">
    <property type="protein sequence ID" value="CAB4241823.1"/>
    <property type="molecule type" value="Genomic_DNA"/>
</dbReference>
<keyword evidence="1" id="KW-1133">Transmembrane helix</keyword>
<evidence type="ECO:0000256" key="1">
    <source>
        <dbReference type="SAM" id="Phobius"/>
    </source>
</evidence>
<proteinExistence type="predicted"/>
<keyword evidence="1" id="KW-0472">Membrane</keyword>
<gene>
    <name evidence="2" type="ORF">UFOVP71_361</name>
</gene>